<keyword evidence="11" id="KW-1185">Reference proteome</keyword>
<evidence type="ECO:0000313" key="10">
    <source>
        <dbReference type="EMBL" id="MBJ3775810.1"/>
    </source>
</evidence>
<comment type="subcellular location">
    <subcellularLocation>
        <location evidence="8">Cell inner membrane</location>
        <topology evidence="8">Multi-pass membrane protein</topology>
    </subcellularLocation>
    <subcellularLocation>
        <location evidence="1">Cell membrane</location>
        <topology evidence="1">Multi-pass membrane protein</topology>
    </subcellularLocation>
</comment>
<evidence type="ECO:0000313" key="11">
    <source>
        <dbReference type="Proteomes" id="UP000609531"/>
    </source>
</evidence>
<evidence type="ECO:0000256" key="1">
    <source>
        <dbReference type="ARBA" id="ARBA00004651"/>
    </source>
</evidence>
<organism evidence="10 11">
    <name type="scientific">Acuticoccus mangrovi</name>
    <dbReference type="NCBI Taxonomy" id="2796142"/>
    <lineage>
        <taxon>Bacteria</taxon>
        <taxon>Pseudomonadati</taxon>
        <taxon>Pseudomonadota</taxon>
        <taxon>Alphaproteobacteria</taxon>
        <taxon>Hyphomicrobiales</taxon>
        <taxon>Amorphaceae</taxon>
        <taxon>Acuticoccus</taxon>
    </lineage>
</organism>
<dbReference type="CDD" id="cd17320">
    <property type="entry name" value="MFS_MdfA_MDR_like"/>
    <property type="match status" value="1"/>
</dbReference>
<dbReference type="PANTHER" id="PTHR23502">
    <property type="entry name" value="MAJOR FACILITATOR SUPERFAMILY"/>
    <property type="match status" value="1"/>
</dbReference>
<evidence type="ECO:0000256" key="5">
    <source>
        <dbReference type="ARBA" id="ARBA00022692"/>
    </source>
</evidence>
<dbReference type="GO" id="GO:0005886">
    <property type="term" value="C:plasma membrane"/>
    <property type="evidence" value="ECO:0007669"/>
    <property type="project" value="UniProtKB-SubCell"/>
</dbReference>
<dbReference type="GO" id="GO:0042910">
    <property type="term" value="F:xenobiotic transmembrane transporter activity"/>
    <property type="evidence" value="ECO:0007669"/>
    <property type="project" value="InterPro"/>
</dbReference>
<evidence type="ECO:0000256" key="3">
    <source>
        <dbReference type="ARBA" id="ARBA00022448"/>
    </source>
</evidence>
<dbReference type="SUPFAM" id="SSF103473">
    <property type="entry name" value="MFS general substrate transporter"/>
    <property type="match status" value="1"/>
</dbReference>
<comment type="similarity">
    <text evidence="2 8">Belongs to the major facilitator superfamily. Bcr/CmlA family.</text>
</comment>
<dbReference type="PROSITE" id="PS00216">
    <property type="entry name" value="SUGAR_TRANSPORT_1"/>
    <property type="match status" value="1"/>
</dbReference>
<keyword evidence="8" id="KW-0997">Cell inner membrane</keyword>
<dbReference type="InterPro" id="IPR004812">
    <property type="entry name" value="Efflux_drug-R_Bcr/CmlA"/>
</dbReference>
<feature type="transmembrane region" description="Helical" evidence="8">
    <location>
        <begin position="59"/>
        <end position="75"/>
    </location>
</feature>
<dbReference type="EMBL" id="JAEKJA010000006">
    <property type="protein sequence ID" value="MBJ3775810.1"/>
    <property type="molecule type" value="Genomic_DNA"/>
</dbReference>
<feature type="transmembrane region" description="Helical" evidence="8">
    <location>
        <begin position="290"/>
        <end position="312"/>
    </location>
</feature>
<sequence>MNAERPDDGPPPLGMPMGEFVALMAILMALTALSTDIMLGVLPDIAADFSLEGANEQQFMITVYMIAFAVGHVFVGPLSDRLGRKPVLIGGLLVYAVGSVIAILAHSYTLLLVARAIQGFGASAPRVVAVAVVRDRFVGRAMSQVMSFVMTVFIMLPVIAPALGSIIAASGSWHPIFTFLLVVAIATTAWVMLRLPETNPVSGEGARAPVGLRLALETIVESRQTMGYMLALGFVFGCLVTYITSTQQLFADVYGIVRWFPAVFASVAGGMMVATLVNARLVRHAGMRRLSHGGLIALVVVSVVMNVVGLALDGPLPIWLLVAYLATCFFLAGLVMPNFNAIAMEPLGRIAGTGSAFIGFVMTGIGAILGGAVGQLYDGTPQPLLLGFLVYSTVSLTVVMVTERGRLLEPAKVHATR</sequence>
<evidence type="ECO:0000256" key="2">
    <source>
        <dbReference type="ARBA" id="ARBA00006236"/>
    </source>
</evidence>
<keyword evidence="5 8" id="KW-0812">Transmembrane</keyword>
<evidence type="ECO:0000259" key="9">
    <source>
        <dbReference type="PROSITE" id="PS50850"/>
    </source>
</evidence>
<dbReference type="PRINTS" id="PR01036">
    <property type="entry name" value="TCRTETB"/>
</dbReference>
<dbReference type="RefSeq" id="WP_198881707.1">
    <property type="nucleotide sequence ID" value="NZ_JAEKJA010000006.1"/>
</dbReference>
<protein>
    <recommendedName>
        <fullName evidence="8">Bcr/CflA family efflux transporter</fullName>
    </recommendedName>
</protein>
<feature type="transmembrane region" description="Helical" evidence="8">
    <location>
        <begin position="87"/>
        <end position="106"/>
    </location>
</feature>
<evidence type="ECO:0000256" key="8">
    <source>
        <dbReference type="RuleBase" id="RU365088"/>
    </source>
</evidence>
<dbReference type="GO" id="GO:1990961">
    <property type="term" value="P:xenobiotic detoxification by transmembrane export across the plasma membrane"/>
    <property type="evidence" value="ECO:0007669"/>
    <property type="project" value="InterPro"/>
</dbReference>
<feature type="transmembrane region" description="Helical" evidence="8">
    <location>
        <begin position="112"/>
        <end position="133"/>
    </location>
</feature>
<keyword evidence="7 8" id="KW-0472">Membrane</keyword>
<feature type="transmembrane region" description="Helical" evidence="8">
    <location>
        <begin position="357"/>
        <end position="377"/>
    </location>
</feature>
<reference evidence="10" key="1">
    <citation type="submission" date="2020-12" db="EMBL/GenBank/DDBJ databases">
        <title>Bacterial taxonomy.</title>
        <authorList>
            <person name="Pan X."/>
        </authorList>
    </citation>
    <scope>NUCLEOTIDE SEQUENCE</scope>
    <source>
        <strain evidence="10">B2012</strain>
    </source>
</reference>
<keyword evidence="3 8" id="KW-0813">Transport</keyword>
<gene>
    <name evidence="10" type="ORF">JCR33_08945</name>
</gene>
<dbReference type="PROSITE" id="PS50850">
    <property type="entry name" value="MFS"/>
    <property type="match status" value="1"/>
</dbReference>
<dbReference type="InterPro" id="IPR005829">
    <property type="entry name" value="Sugar_transporter_CS"/>
</dbReference>
<proteinExistence type="inferred from homology"/>
<dbReference type="InterPro" id="IPR020846">
    <property type="entry name" value="MFS_dom"/>
</dbReference>
<feature type="transmembrane region" description="Helical" evidence="8">
    <location>
        <begin position="383"/>
        <end position="402"/>
    </location>
</feature>
<evidence type="ECO:0000256" key="6">
    <source>
        <dbReference type="ARBA" id="ARBA00022989"/>
    </source>
</evidence>
<dbReference type="Gene3D" id="1.20.1720.10">
    <property type="entry name" value="Multidrug resistance protein D"/>
    <property type="match status" value="1"/>
</dbReference>
<feature type="domain" description="Major facilitator superfamily (MFS) profile" evidence="9">
    <location>
        <begin position="20"/>
        <end position="405"/>
    </location>
</feature>
<evidence type="ECO:0000256" key="7">
    <source>
        <dbReference type="ARBA" id="ARBA00023136"/>
    </source>
</evidence>
<name>A0A934MGD2_9HYPH</name>
<feature type="transmembrane region" description="Helical" evidence="8">
    <location>
        <begin position="145"/>
        <end position="167"/>
    </location>
</feature>
<dbReference type="AlphaFoldDB" id="A0A934MGD2"/>
<dbReference type="NCBIfam" id="TIGR00710">
    <property type="entry name" value="efflux_Bcr_CflA"/>
    <property type="match status" value="1"/>
</dbReference>
<dbReference type="Proteomes" id="UP000609531">
    <property type="component" value="Unassembled WGS sequence"/>
</dbReference>
<feature type="transmembrane region" description="Helical" evidence="8">
    <location>
        <begin position="173"/>
        <end position="193"/>
    </location>
</feature>
<dbReference type="PANTHER" id="PTHR23502:SF132">
    <property type="entry name" value="POLYAMINE TRANSPORTER 2-RELATED"/>
    <property type="match status" value="1"/>
</dbReference>
<feature type="transmembrane region" description="Helical" evidence="8">
    <location>
        <begin position="226"/>
        <end position="244"/>
    </location>
</feature>
<keyword evidence="6 8" id="KW-1133">Transmembrane helix</keyword>
<dbReference type="InterPro" id="IPR036259">
    <property type="entry name" value="MFS_trans_sf"/>
</dbReference>
<accession>A0A934MGD2</accession>
<feature type="transmembrane region" description="Helical" evidence="8">
    <location>
        <begin position="20"/>
        <end position="39"/>
    </location>
</feature>
<dbReference type="InterPro" id="IPR011701">
    <property type="entry name" value="MFS"/>
</dbReference>
<feature type="transmembrane region" description="Helical" evidence="8">
    <location>
        <begin position="256"/>
        <end position="278"/>
    </location>
</feature>
<evidence type="ECO:0000256" key="4">
    <source>
        <dbReference type="ARBA" id="ARBA00022475"/>
    </source>
</evidence>
<keyword evidence="4" id="KW-1003">Cell membrane</keyword>
<feature type="transmembrane region" description="Helical" evidence="8">
    <location>
        <begin position="318"/>
        <end position="336"/>
    </location>
</feature>
<comment type="caution">
    <text evidence="10">The sequence shown here is derived from an EMBL/GenBank/DDBJ whole genome shotgun (WGS) entry which is preliminary data.</text>
</comment>
<dbReference type="Pfam" id="PF07690">
    <property type="entry name" value="MFS_1"/>
    <property type="match status" value="1"/>
</dbReference>